<keyword evidence="3" id="KW-0067">ATP-binding</keyword>
<dbReference type="InterPro" id="IPR025662">
    <property type="entry name" value="Sigma_54_int_dom_ATP-bd_1"/>
</dbReference>
<dbReference type="SMART" id="SM00382">
    <property type="entry name" value="AAA"/>
    <property type="match status" value="1"/>
</dbReference>
<dbReference type="SUPFAM" id="SSF52172">
    <property type="entry name" value="CheY-like"/>
    <property type="match status" value="1"/>
</dbReference>
<dbReference type="SUPFAM" id="SSF52540">
    <property type="entry name" value="P-loop containing nucleoside triphosphate hydrolases"/>
    <property type="match status" value="1"/>
</dbReference>
<evidence type="ECO:0000256" key="3">
    <source>
        <dbReference type="ARBA" id="ARBA00022840"/>
    </source>
</evidence>
<dbReference type="AlphaFoldDB" id="A0A445MT94"/>
<proteinExistence type="predicted"/>
<accession>A0A445MT94</accession>
<dbReference type="InterPro" id="IPR027417">
    <property type="entry name" value="P-loop_NTPase"/>
</dbReference>
<dbReference type="CDD" id="cd00009">
    <property type="entry name" value="AAA"/>
    <property type="match status" value="1"/>
</dbReference>
<evidence type="ECO:0000313" key="11">
    <source>
        <dbReference type="EMBL" id="SPD72707.1"/>
    </source>
</evidence>
<dbReference type="PRINTS" id="PR01590">
    <property type="entry name" value="HTHFIS"/>
</dbReference>
<dbReference type="InterPro" id="IPR002197">
    <property type="entry name" value="HTH_Fis"/>
</dbReference>
<feature type="domain" description="Sigma-54 factor interaction" evidence="9">
    <location>
        <begin position="144"/>
        <end position="373"/>
    </location>
</feature>
<dbReference type="GO" id="GO:0000160">
    <property type="term" value="P:phosphorelay signal transduction system"/>
    <property type="evidence" value="ECO:0007669"/>
    <property type="project" value="UniProtKB-KW"/>
</dbReference>
<evidence type="ECO:0000256" key="5">
    <source>
        <dbReference type="ARBA" id="ARBA00023015"/>
    </source>
</evidence>
<dbReference type="FunFam" id="3.40.50.300:FF:000006">
    <property type="entry name" value="DNA-binding transcriptional regulator NtrC"/>
    <property type="match status" value="1"/>
</dbReference>
<dbReference type="Pfam" id="PF00072">
    <property type="entry name" value="Response_reg"/>
    <property type="match status" value="1"/>
</dbReference>
<dbReference type="PROSITE" id="PS00675">
    <property type="entry name" value="SIGMA54_INTERACT_1"/>
    <property type="match status" value="1"/>
</dbReference>
<keyword evidence="5" id="KW-0805">Transcription regulation</keyword>
<dbReference type="InterPro" id="IPR009057">
    <property type="entry name" value="Homeodomain-like_sf"/>
</dbReference>
<evidence type="ECO:0000259" key="9">
    <source>
        <dbReference type="PROSITE" id="PS50045"/>
    </source>
</evidence>
<keyword evidence="2" id="KW-0547">Nucleotide-binding</keyword>
<feature type="modified residue" description="4-aspartylphosphate" evidence="8">
    <location>
        <position position="54"/>
    </location>
</feature>
<dbReference type="GO" id="GO:0006355">
    <property type="term" value="P:regulation of DNA-templated transcription"/>
    <property type="evidence" value="ECO:0007669"/>
    <property type="project" value="InterPro"/>
</dbReference>
<dbReference type="Gene3D" id="3.40.50.300">
    <property type="entry name" value="P-loop containing nucleotide triphosphate hydrolases"/>
    <property type="match status" value="1"/>
</dbReference>
<evidence type="ECO:0000256" key="1">
    <source>
        <dbReference type="ARBA" id="ARBA00022553"/>
    </source>
</evidence>
<dbReference type="Pfam" id="PF25601">
    <property type="entry name" value="AAA_lid_14"/>
    <property type="match status" value="1"/>
</dbReference>
<organism evidence="11">
    <name type="scientific">uncultured Desulfobacterium sp</name>
    <dbReference type="NCBI Taxonomy" id="201089"/>
    <lineage>
        <taxon>Bacteria</taxon>
        <taxon>Pseudomonadati</taxon>
        <taxon>Thermodesulfobacteriota</taxon>
        <taxon>Desulfobacteria</taxon>
        <taxon>Desulfobacterales</taxon>
        <taxon>Desulfobacteriaceae</taxon>
        <taxon>Desulfobacterium</taxon>
        <taxon>environmental samples</taxon>
    </lineage>
</organism>
<evidence type="ECO:0000256" key="7">
    <source>
        <dbReference type="ARBA" id="ARBA00023163"/>
    </source>
</evidence>
<dbReference type="InterPro" id="IPR002078">
    <property type="entry name" value="Sigma_54_int"/>
</dbReference>
<dbReference type="Gene3D" id="1.10.10.60">
    <property type="entry name" value="Homeodomain-like"/>
    <property type="match status" value="1"/>
</dbReference>
<dbReference type="GO" id="GO:0043565">
    <property type="term" value="F:sequence-specific DNA binding"/>
    <property type="evidence" value="ECO:0007669"/>
    <property type="project" value="InterPro"/>
</dbReference>
<evidence type="ECO:0000256" key="2">
    <source>
        <dbReference type="ARBA" id="ARBA00022741"/>
    </source>
</evidence>
<evidence type="ECO:0000256" key="8">
    <source>
        <dbReference type="PROSITE-ProRule" id="PRU00169"/>
    </source>
</evidence>
<dbReference type="Pfam" id="PF02954">
    <property type="entry name" value="HTH_8"/>
    <property type="match status" value="1"/>
</dbReference>
<keyword evidence="1 8" id="KW-0597">Phosphoprotein</keyword>
<dbReference type="InterPro" id="IPR001789">
    <property type="entry name" value="Sig_transdc_resp-reg_receiver"/>
</dbReference>
<evidence type="ECO:0000256" key="4">
    <source>
        <dbReference type="ARBA" id="ARBA00023012"/>
    </source>
</evidence>
<dbReference type="PANTHER" id="PTHR32071:SF21">
    <property type="entry name" value="TRANSCRIPTIONAL REGULATORY PROTEIN FLGR"/>
    <property type="match status" value="1"/>
</dbReference>
<sequence length="450" mass="50465">MYTESILIVDDEAEIRSAMSHALRRCGYSVESAASGLEALEKIKNEYFGLVITDVKMPEMSGIEVLSNIKKISDDIQVIIITGYGTIDNAVEAMREGASDYITKPFSFEILETAVKRVCSVLNNRRQCKELSYRTNRFSDYKKIITQDATLMKILDRAKNVAPTKSSILILGESGTGKELLANYIHQNSGRAGEPYIAVNCAALPENLAESELFGHEKGAFTGAANRKLGKLEIARQGTIVLDEIGTMSMPLQAKLLRALQEREIDRVGGNRPIPIDARIIAISNIDLKKAVKDGTFREDLFYRINVIPFTLPPLRERKSDIVLLAKHFVQKYASLRHRNVKDIADDTISILMGLEWKGNVREMENVIERSIILGSGEILLPEHLIIEEPDPLKREAISINAGTSVKDMERQLICRTLKEVNDNRTHAARLLGISIRTLRNKLSEYRLEQ</sequence>
<dbReference type="Pfam" id="PF00158">
    <property type="entry name" value="Sigma54_activat"/>
    <property type="match status" value="1"/>
</dbReference>
<dbReference type="PANTHER" id="PTHR32071">
    <property type="entry name" value="TRANSCRIPTIONAL REGULATORY PROTEIN"/>
    <property type="match status" value="1"/>
</dbReference>
<evidence type="ECO:0000259" key="10">
    <source>
        <dbReference type="PROSITE" id="PS50110"/>
    </source>
</evidence>
<keyword evidence="6" id="KW-0238">DNA-binding</keyword>
<dbReference type="PROSITE" id="PS50045">
    <property type="entry name" value="SIGMA54_INTERACT_4"/>
    <property type="match status" value="1"/>
</dbReference>
<keyword evidence="4" id="KW-0902">Two-component regulatory system</keyword>
<feature type="domain" description="Response regulatory" evidence="10">
    <location>
        <begin position="5"/>
        <end position="119"/>
    </location>
</feature>
<evidence type="ECO:0000256" key="6">
    <source>
        <dbReference type="ARBA" id="ARBA00023125"/>
    </source>
</evidence>
<dbReference type="EMBL" id="OJIN01000058">
    <property type="protein sequence ID" value="SPD72707.1"/>
    <property type="molecule type" value="Genomic_DNA"/>
</dbReference>
<dbReference type="PROSITE" id="PS50110">
    <property type="entry name" value="RESPONSE_REGULATORY"/>
    <property type="match status" value="1"/>
</dbReference>
<dbReference type="SMART" id="SM00448">
    <property type="entry name" value="REC"/>
    <property type="match status" value="1"/>
</dbReference>
<dbReference type="Gene3D" id="3.40.50.2300">
    <property type="match status" value="1"/>
</dbReference>
<name>A0A445MT94_9BACT</name>
<dbReference type="InterPro" id="IPR058031">
    <property type="entry name" value="AAA_lid_NorR"/>
</dbReference>
<dbReference type="InterPro" id="IPR011006">
    <property type="entry name" value="CheY-like_superfamily"/>
</dbReference>
<reference evidence="11" key="1">
    <citation type="submission" date="2018-01" db="EMBL/GenBank/DDBJ databases">
        <authorList>
            <person name="Regsiter A."/>
            <person name="William W."/>
        </authorList>
    </citation>
    <scope>NUCLEOTIDE SEQUENCE</scope>
    <source>
        <strain evidence="11">TRIP AH-1</strain>
    </source>
</reference>
<dbReference type="InterPro" id="IPR003593">
    <property type="entry name" value="AAA+_ATPase"/>
</dbReference>
<dbReference type="GO" id="GO:0005524">
    <property type="term" value="F:ATP binding"/>
    <property type="evidence" value="ECO:0007669"/>
    <property type="project" value="UniProtKB-KW"/>
</dbReference>
<gene>
    <name evidence="11" type="primary">atoC</name>
    <name evidence="11" type="ORF">PITCH_A1500021</name>
</gene>
<keyword evidence="7" id="KW-0804">Transcription</keyword>
<dbReference type="SUPFAM" id="SSF46689">
    <property type="entry name" value="Homeodomain-like"/>
    <property type="match status" value="1"/>
</dbReference>
<protein>
    <submittedName>
        <fullName evidence="11">Acetoacetate metabolism regulatory protein AtoC</fullName>
    </submittedName>
</protein>
<dbReference type="FunFam" id="3.40.50.2300:FF:000018">
    <property type="entry name" value="DNA-binding transcriptional regulator NtrC"/>
    <property type="match status" value="1"/>
</dbReference>
<dbReference type="Gene3D" id="1.10.8.60">
    <property type="match status" value="1"/>
</dbReference>